<keyword evidence="3 9" id="KW-1003">Cell membrane</keyword>
<keyword evidence="8 9" id="KW-0472">Membrane</keyword>
<evidence type="ECO:0000256" key="5">
    <source>
        <dbReference type="ARBA" id="ARBA00022927"/>
    </source>
</evidence>
<feature type="compositionally biased region" description="Polar residues" evidence="10">
    <location>
        <begin position="84"/>
        <end position="102"/>
    </location>
</feature>
<keyword evidence="2 9" id="KW-0813">Transport</keyword>
<comment type="caution">
    <text evidence="11">The sequence shown here is derived from an EMBL/GenBank/DDBJ whole genome shotgun (WGS) entry which is preliminary data.</text>
</comment>
<dbReference type="PANTHER" id="PTHR42982:SF1">
    <property type="entry name" value="SEC-INDEPENDENT PROTEIN TRANSLOCASE PROTEIN TATA"/>
    <property type="match status" value="1"/>
</dbReference>
<evidence type="ECO:0000256" key="10">
    <source>
        <dbReference type="SAM" id="MobiDB-lite"/>
    </source>
</evidence>
<evidence type="ECO:0000256" key="8">
    <source>
        <dbReference type="ARBA" id="ARBA00023136"/>
    </source>
</evidence>
<proteinExistence type="inferred from homology"/>
<dbReference type="Gene3D" id="1.20.5.3310">
    <property type="match status" value="1"/>
</dbReference>
<evidence type="ECO:0000313" key="11">
    <source>
        <dbReference type="EMBL" id="MFC3862870.1"/>
    </source>
</evidence>
<keyword evidence="12" id="KW-1185">Reference proteome</keyword>
<comment type="similarity">
    <text evidence="9">Belongs to the TatA/E family.</text>
</comment>
<evidence type="ECO:0000256" key="3">
    <source>
        <dbReference type="ARBA" id="ARBA00022475"/>
    </source>
</evidence>
<dbReference type="RefSeq" id="WP_380080807.1">
    <property type="nucleotide sequence ID" value="NZ_JBHRZF010000217.1"/>
</dbReference>
<keyword evidence="4 9" id="KW-0812">Transmembrane</keyword>
<protein>
    <recommendedName>
        <fullName evidence="9">Sec-independent protein translocase protein TatA</fullName>
    </recommendedName>
</protein>
<evidence type="ECO:0000256" key="9">
    <source>
        <dbReference type="HAMAP-Rule" id="MF_00236"/>
    </source>
</evidence>
<sequence>MPGLGFPEILTILIVALLVFGPRKLPELGKSLGAGLREFRRSTQGLKDEFEEATRDLSGQPVKPAEVTVISAQPQVIRADAAVPQSTTEASEQLAAQPTNQA</sequence>
<comment type="subunit">
    <text evidence="9">Forms a complex with TatC.</text>
</comment>
<gene>
    <name evidence="9" type="primary">tatA</name>
    <name evidence="11" type="ORF">ACFOPQ_19075</name>
</gene>
<dbReference type="Pfam" id="PF02416">
    <property type="entry name" value="TatA_B_E"/>
    <property type="match status" value="1"/>
</dbReference>
<feature type="region of interest" description="Disordered" evidence="10">
    <location>
        <begin position="81"/>
        <end position="102"/>
    </location>
</feature>
<dbReference type="EMBL" id="JBHRZF010000217">
    <property type="protein sequence ID" value="MFC3862870.1"/>
    <property type="molecule type" value="Genomic_DNA"/>
</dbReference>
<keyword evidence="7 9" id="KW-0811">Translocation</keyword>
<evidence type="ECO:0000256" key="2">
    <source>
        <dbReference type="ARBA" id="ARBA00022448"/>
    </source>
</evidence>
<name>A0ABV8AFA5_9DEIO</name>
<evidence type="ECO:0000256" key="7">
    <source>
        <dbReference type="ARBA" id="ARBA00023010"/>
    </source>
</evidence>
<dbReference type="InterPro" id="IPR006312">
    <property type="entry name" value="TatA/E"/>
</dbReference>
<dbReference type="NCBIfam" id="NF011430">
    <property type="entry name" value="PRK14861.1"/>
    <property type="match status" value="1"/>
</dbReference>
<evidence type="ECO:0000256" key="4">
    <source>
        <dbReference type="ARBA" id="ARBA00022692"/>
    </source>
</evidence>
<evidence type="ECO:0000256" key="1">
    <source>
        <dbReference type="ARBA" id="ARBA00004162"/>
    </source>
</evidence>
<evidence type="ECO:0000313" key="12">
    <source>
        <dbReference type="Proteomes" id="UP001595748"/>
    </source>
</evidence>
<evidence type="ECO:0000256" key="6">
    <source>
        <dbReference type="ARBA" id="ARBA00022989"/>
    </source>
</evidence>
<accession>A0ABV8AFA5</accession>
<dbReference type="PANTHER" id="PTHR42982">
    <property type="entry name" value="SEC-INDEPENDENT PROTEIN TRANSLOCASE PROTEIN TATA"/>
    <property type="match status" value="1"/>
</dbReference>
<reference evidence="12" key="1">
    <citation type="journal article" date="2019" name="Int. J. Syst. Evol. Microbiol.">
        <title>The Global Catalogue of Microorganisms (GCM) 10K type strain sequencing project: providing services to taxonomists for standard genome sequencing and annotation.</title>
        <authorList>
            <consortium name="The Broad Institute Genomics Platform"/>
            <consortium name="The Broad Institute Genome Sequencing Center for Infectious Disease"/>
            <person name="Wu L."/>
            <person name="Ma J."/>
        </authorList>
    </citation>
    <scope>NUCLEOTIDE SEQUENCE [LARGE SCALE GENOMIC DNA]</scope>
    <source>
        <strain evidence="12">CCTCC AB 2013263</strain>
    </source>
</reference>
<dbReference type="PRINTS" id="PR01506">
    <property type="entry name" value="TATBPROTEIN"/>
</dbReference>
<comment type="subcellular location">
    <subcellularLocation>
        <location evidence="1 9">Cell membrane</location>
        <topology evidence="1 9">Single-pass membrane protein</topology>
    </subcellularLocation>
</comment>
<comment type="function">
    <text evidence="9">Part of the twin-arginine translocation (Tat) system that transports large folded proteins containing a characteristic twin-arginine motif in their signal peptide across membranes. TatA could form the protein-conducting channel of the Tat system.</text>
</comment>
<dbReference type="NCBIfam" id="TIGR01411">
    <property type="entry name" value="tatAE"/>
    <property type="match status" value="1"/>
</dbReference>
<dbReference type="InterPro" id="IPR003369">
    <property type="entry name" value="TatA/B/E"/>
</dbReference>
<dbReference type="Proteomes" id="UP001595748">
    <property type="component" value="Unassembled WGS sequence"/>
</dbReference>
<keyword evidence="5 9" id="KW-0653">Protein transport</keyword>
<organism evidence="11 12">
    <name type="scientific">Deinococcus antarcticus</name>
    <dbReference type="NCBI Taxonomy" id="1298767"/>
    <lineage>
        <taxon>Bacteria</taxon>
        <taxon>Thermotogati</taxon>
        <taxon>Deinococcota</taxon>
        <taxon>Deinococci</taxon>
        <taxon>Deinococcales</taxon>
        <taxon>Deinococcaceae</taxon>
        <taxon>Deinococcus</taxon>
    </lineage>
</organism>
<feature type="transmembrane region" description="Helical" evidence="9">
    <location>
        <begin position="6"/>
        <end position="22"/>
    </location>
</feature>
<keyword evidence="6 9" id="KW-1133">Transmembrane helix</keyword>
<dbReference type="HAMAP" id="MF_00236">
    <property type="entry name" value="TatA_E"/>
    <property type="match status" value="1"/>
</dbReference>